<feature type="compositionally biased region" description="Pro residues" evidence="1">
    <location>
        <begin position="426"/>
        <end position="464"/>
    </location>
</feature>
<sequence length="675" mass="74658">MLSVVVCRGRPSWVVGTKLSLFESSLDEWQAAKDKGLVATGIFYDNFTKRFIATFGWGHDLWLDKDCPLATQWESVNDHTRLTNAEVEERRQYAKMLRAKIVAYFGNHYSKINSTGISPAEATKMFKSVGDVPKPPRRTCMYQYYSHKYFAKRIGKVKMDQLWEAEKAKFTPPGTKCLTRIELMNIVTKEAWERETPEFKAWLTAQRNQEHQIELEKHQERLKEMEKIPDNPESYHKALANAGAFLQPLADIAAQKFGAAVSILLALPIGSKGGKVELRSVHAGTASTLNPQTWPEFDRDGFDGVQTSFVNFGNHVFTEVQRAERALPDDDQDDMTLWNDDNGDEQQEAPAAPIHKPLAKPDLSFLDFLAPSTIPSPGFDSTETLLSHSGSVPNTPEPNVSLSAPAPQPPILLSAPTPQPVVLLSAPPPQPAVSPSAPPPQPVTTPPPPPAVSLPAAPPRPPSRQPLAAIEAVQLDDIPDLARTAFAAVLDVANEWGSPWVECVTAFLDLERQHAFDLKEYRLPASQRPIQFKQWITAKRASGWIPASVDPITFSTSWLAWWAEIQPPGRVQEGGNILSASADGLLWQKLAKTGPSGIFLVLVGLVWWRRLSGTESIEWTEAVLDVEWALRQVLVVTPSKSATKKWKATPTPANDNAPPPKKRAPIPSRRALGLT</sequence>
<feature type="compositionally biased region" description="Polar residues" evidence="1">
    <location>
        <begin position="379"/>
        <end position="402"/>
    </location>
</feature>
<evidence type="ECO:0000313" key="3">
    <source>
        <dbReference type="Proteomes" id="UP000076532"/>
    </source>
</evidence>
<organism evidence="2 3">
    <name type="scientific">Athelia psychrophila</name>
    <dbReference type="NCBI Taxonomy" id="1759441"/>
    <lineage>
        <taxon>Eukaryota</taxon>
        <taxon>Fungi</taxon>
        <taxon>Dikarya</taxon>
        <taxon>Basidiomycota</taxon>
        <taxon>Agaricomycotina</taxon>
        <taxon>Agaricomycetes</taxon>
        <taxon>Agaricomycetidae</taxon>
        <taxon>Atheliales</taxon>
        <taxon>Atheliaceae</taxon>
        <taxon>Athelia</taxon>
    </lineage>
</organism>
<dbReference type="Proteomes" id="UP000076532">
    <property type="component" value="Unassembled WGS sequence"/>
</dbReference>
<dbReference type="STRING" id="436010.A0A166L514"/>
<gene>
    <name evidence="2" type="ORF">FIBSPDRAFT_952699</name>
</gene>
<evidence type="ECO:0000313" key="2">
    <source>
        <dbReference type="EMBL" id="KZP22581.1"/>
    </source>
</evidence>
<reference evidence="2 3" key="1">
    <citation type="journal article" date="2016" name="Mol. Biol. Evol.">
        <title>Comparative Genomics of Early-Diverging Mushroom-Forming Fungi Provides Insights into the Origins of Lignocellulose Decay Capabilities.</title>
        <authorList>
            <person name="Nagy L.G."/>
            <person name="Riley R."/>
            <person name="Tritt A."/>
            <person name="Adam C."/>
            <person name="Daum C."/>
            <person name="Floudas D."/>
            <person name="Sun H."/>
            <person name="Yadav J.S."/>
            <person name="Pangilinan J."/>
            <person name="Larsson K.H."/>
            <person name="Matsuura K."/>
            <person name="Barry K."/>
            <person name="Labutti K."/>
            <person name="Kuo R."/>
            <person name="Ohm R.A."/>
            <person name="Bhattacharya S.S."/>
            <person name="Shirouzu T."/>
            <person name="Yoshinaga Y."/>
            <person name="Martin F.M."/>
            <person name="Grigoriev I.V."/>
            <person name="Hibbett D.S."/>
        </authorList>
    </citation>
    <scope>NUCLEOTIDE SEQUENCE [LARGE SCALE GENOMIC DNA]</scope>
    <source>
        <strain evidence="2 3">CBS 109695</strain>
    </source>
</reference>
<name>A0A166L514_9AGAM</name>
<accession>A0A166L514</accession>
<protein>
    <submittedName>
        <fullName evidence="2">Uncharacterized protein</fullName>
    </submittedName>
</protein>
<keyword evidence="3" id="KW-1185">Reference proteome</keyword>
<proteinExistence type="predicted"/>
<dbReference type="OrthoDB" id="2980832at2759"/>
<feature type="region of interest" description="Disordered" evidence="1">
    <location>
        <begin position="642"/>
        <end position="675"/>
    </location>
</feature>
<dbReference type="AlphaFoldDB" id="A0A166L514"/>
<dbReference type="PRINTS" id="PR01217">
    <property type="entry name" value="PRICHEXTENSN"/>
</dbReference>
<evidence type="ECO:0000256" key="1">
    <source>
        <dbReference type="SAM" id="MobiDB-lite"/>
    </source>
</evidence>
<feature type="region of interest" description="Disordered" evidence="1">
    <location>
        <begin position="325"/>
        <end position="349"/>
    </location>
</feature>
<feature type="region of interest" description="Disordered" evidence="1">
    <location>
        <begin position="379"/>
        <end position="464"/>
    </location>
</feature>
<dbReference type="EMBL" id="KV417538">
    <property type="protein sequence ID" value="KZP22581.1"/>
    <property type="molecule type" value="Genomic_DNA"/>
</dbReference>